<feature type="non-terminal residue" evidence="2">
    <location>
        <position position="248"/>
    </location>
</feature>
<feature type="region of interest" description="Disordered" evidence="1">
    <location>
        <begin position="86"/>
        <end position="106"/>
    </location>
</feature>
<dbReference type="AlphaFoldDB" id="A0A6J4LVY1"/>
<dbReference type="GO" id="GO:0016757">
    <property type="term" value="F:glycosyltransferase activity"/>
    <property type="evidence" value="ECO:0007669"/>
    <property type="project" value="UniProtKB-KW"/>
</dbReference>
<feature type="compositionally biased region" description="Basic and acidic residues" evidence="1">
    <location>
        <begin position="10"/>
        <end position="19"/>
    </location>
</feature>
<name>A0A6J4LVY1_9SPHI</name>
<feature type="region of interest" description="Disordered" evidence="1">
    <location>
        <begin position="199"/>
        <end position="248"/>
    </location>
</feature>
<accession>A0A6J4LVY1</accession>
<keyword evidence="2" id="KW-0328">Glycosyltransferase</keyword>
<feature type="region of interest" description="Disordered" evidence="1">
    <location>
        <begin position="1"/>
        <end position="20"/>
    </location>
</feature>
<evidence type="ECO:0000313" key="2">
    <source>
        <dbReference type="EMBL" id="CAA9343786.1"/>
    </source>
</evidence>
<feature type="region of interest" description="Disordered" evidence="1">
    <location>
        <begin position="151"/>
        <end position="180"/>
    </location>
</feature>
<feature type="non-terminal residue" evidence="2">
    <location>
        <position position="1"/>
    </location>
</feature>
<sequence>ERLPGYYPDLQRDRERRTGDPQGVCLAAAVSHSHCGRWFARRHGGQSEGVAGTVPPPVAPRGAAGQAGPGNGLHFRVQIRHPAGLPLRFRDGRRPVAQPPRPAQAVPRLPRRRVRPGHWFAVHQRRKRGQLAHEPGADVVLCRAVRAVRDRNAHPRRHGGLQVLPPPGARSHGPRPHQVRGLRVPDRNEVFHLEVRLSHQGSAHHLHRPGPGPVQDERQHHPRSRVRRDLHEDQQLLPPLHPQGGECV</sequence>
<evidence type="ECO:0000256" key="1">
    <source>
        <dbReference type="SAM" id="MobiDB-lite"/>
    </source>
</evidence>
<protein>
    <submittedName>
        <fullName evidence="2">Dolichol-phosphate mannosyltransferase</fullName>
    </submittedName>
</protein>
<gene>
    <name evidence="2" type="ORF">AVDCRST_MAG56-8014</name>
</gene>
<organism evidence="2">
    <name type="scientific">uncultured Cytophagales bacterium</name>
    <dbReference type="NCBI Taxonomy" id="158755"/>
    <lineage>
        <taxon>Bacteria</taxon>
        <taxon>Pseudomonadati</taxon>
        <taxon>Bacteroidota</taxon>
        <taxon>Sphingobacteriia</taxon>
        <taxon>Sphingobacteriales</taxon>
        <taxon>environmental samples</taxon>
    </lineage>
</organism>
<dbReference type="EMBL" id="CADCTQ010000675">
    <property type="protein sequence ID" value="CAA9343786.1"/>
    <property type="molecule type" value="Genomic_DNA"/>
</dbReference>
<feature type="region of interest" description="Disordered" evidence="1">
    <location>
        <begin position="45"/>
        <end position="71"/>
    </location>
</feature>
<keyword evidence="2" id="KW-0808">Transferase</keyword>
<proteinExistence type="predicted"/>
<reference evidence="2" key="1">
    <citation type="submission" date="2020-02" db="EMBL/GenBank/DDBJ databases">
        <authorList>
            <person name="Meier V. D."/>
        </authorList>
    </citation>
    <scope>NUCLEOTIDE SEQUENCE</scope>
    <source>
        <strain evidence="2">AVDCRST_MAG56</strain>
    </source>
</reference>